<dbReference type="PROSITE" id="PS50949">
    <property type="entry name" value="HTH_GNTR"/>
    <property type="match status" value="1"/>
</dbReference>
<protein>
    <submittedName>
        <fullName evidence="5">GntR family transcriptional regulator</fullName>
    </submittedName>
</protein>
<dbReference type="InterPro" id="IPR011711">
    <property type="entry name" value="GntR_C"/>
</dbReference>
<dbReference type="SMART" id="SM00895">
    <property type="entry name" value="FCD"/>
    <property type="match status" value="1"/>
</dbReference>
<dbReference type="InterPro" id="IPR036388">
    <property type="entry name" value="WH-like_DNA-bd_sf"/>
</dbReference>
<dbReference type="PRINTS" id="PR00035">
    <property type="entry name" value="HTHGNTR"/>
</dbReference>
<keyword evidence="2" id="KW-0238">DNA-binding</keyword>
<keyword evidence="1" id="KW-0805">Transcription regulation</keyword>
<dbReference type="Pfam" id="PF07729">
    <property type="entry name" value="FCD"/>
    <property type="match status" value="1"/>
</dbReference>
<evidence type="ECO:0000313" key="6">
    <source>
        <dbReference type="Proteomes" id="UP000249185"/>
    </source>
</evidence>
<dbReference type="PANTHER" id="PTHR43537:SF53">
    <property type="entry name" value="HTH-TYPE TRANSCRIPTIONAL REPRESSOR NANR"/>
    <property type="match status" value="1"/>
</dbReference>
<name>A0A2W5N721_RHOSU</name>
<dbReference type="GO" id="GO:0003700">
    <property type="term" value="F:DNA-binding transcription factor activity"/>
    <property type="evidence" value="ECO:0007669"/>
    <property type="project" value="InterPro"/>
</dbReference>
<accession>A0A2W5N721</accession>
<dbReference type="GO" id="GO:0003677">
    <property type="term" value="F:DNA binding"/>
    <property type="evidence" value="ECO:0007669"/>
    <property type="project" value="UniProtKB-KW"/>
</dbReference>
<dbReference type="SMART" id="SM00345">
    <property type="entry name" value="HTH_GNTR"/>
    <property type="match status" value="1"/>
</dbReference>
<dbReference type="InterPro" id="IPR036390">
    <property type="entry name" value="WH_DNA-bd_sf"/>
</dbReference>
<dbReference type="CDD" id="cd07377">
    <property type="entry name" value="WHTH_GntR"/>
    <property type="match status" value="1"/>
</dbReference>
<dbReference type="Gene3D" id="1.10.10.10">
    <property type="entry name" value="Winged helix-like DNA-binding domain superfamily/Winged helix DNA-binding domain"/>
    <property type="match status" value="1"/>
</dbReference>
<evidence type="ECO:0000313" key="5">
    <source>
        <dbReference type="EMBL" id="PZQ48139.1"/>
    </source>
</evidence>
<proteinExistence type="predicted"/>
<dbReference type="InterPro" id="IPR000524">
    <property type="entry name" value="Tscrpt_reg_HTH_GntR"/>
</dbReference>
<reference evidence="5 6" key="1">
    <citation type="submission" date="2017-08" db="EMBL/GenBank/DDBJ databases">
        <title>Infants hospitalized years apart are colonized by the same room-sourced microbial strains.</title>
        <authorList>
            <person name="Brooks B."/>
            <person name="Olm M.R."/>
            <person name="Firek B.A."/>
            <person name="Baker R."/>
            <person name="Thomas B.C."/>
            <person name="Morowitz M.J."/>
            <person name="Banfield J.F."/>
        </authorList>
    </citation>
    <scope>NUCLEOTIDE SEQUENCE [LARGE SCALE GENOMIC DNA]</scope>
    <source>
        <strain evidence="5">S2_005_002_R2_34</strain>
    </source>
</reference>
<organism evidence="5 6">
    <name type="scientific">Rhodovulum sulfidophilum</name>
    <name type="common">Rhodobacter sulfidophilus</name>
    <dbReference type="NCBI Taxonomy" id="35806"/>
    <lineage>
        <taxon>Bacteria</taxon>
        <taxon>Pseudomonadati</taxon>
        <taxon>Pseudomonadota</taxon>
        <taxon>Alphaproteobacteria</taxon>
        <taxon>Rhodobacterales</taxon>
        <taxon>Paracoccaceae</taxon>
        <taxon>Rhodovulum</taxon>
    </lineage>
</organism>
<dbReference type="Gene3D" id="1.20.120.530">
    <property type="entry name" value="GntR ligand-binding domain-like"/>
    <property type="match status" value="1"/>
</dbReference>
<dbReference type="PANTHER" id="PTHR43537">
    <property type="entry name" value="TRANSCRIPTIONAL REGULATOR, GNTR FAMILY"/>
    <property type="match status" value="1"/>
</dbReference>
<evidence type="ECO:0000259" key="4">
    <source>
        <dbReference type="PROSITE" id="PS50949"/>
    </source>
</evidence>
<dbReference type="SUPFAM" id="SSF46785">
    <property type="entry name" value="Winged helix' DNA-binding domain"/>
    <property type="match status" value="1"/>
</dbReference>
<dbReference type="EMBL" id="QFPW01000013">
    <property type="protein sequence ID" value="PZQ48139.1"/>
    <property type="molecule type" value="Genomic_DNA"/>
</dbReference>
<dbReference type="Pfam" id="PF00392">
    <property type="entry name" value="GntR"/>
    <property type="match status" value="1"/>
</dbReference>
<dbReference type="AlphaFoldDB" id="A0A2W5N721"/>
<comment type="caution">
    <text evidence="5">The sequence shown here is derived from an EMBL/GenBank/DDBJ whole genome shotgun (WGS) entry which is preliminary data.</text>
</comment>
<evidence type="ECO:0000256" key="3">
    <source>
        <dbReference type="ARBA" id="ARBA00023163"/>
    </source>
</evidence>
<gene>
    <name evidence="5" type="ORF">DI556_15060</name>
</gene>
<keyword evidence="3" id="KW-0804">Transcription</keyword>
<dbReference type="SUPFAM" id="SSF48008">
    <property type="entry name" value="GntR ligand-binding domain-like"/>
    <property type="match status" value="1"/>
</dbReference>
<evidence type="ECO:0000256" key="2">
    <source>
        <dbReference type="ARBA" id="ARBA00023125"/>
    </source>
</evidence>
<feature type="domain" description="HTH gntR-type" evidence="4">
    <location>
        <begin position="15"/>
        <end position="82"/>
    </location>
</feature>
<evidence type="ECO:0000256" key="1">
    <source>
        <dbReference type="ARBA" id="ARBA00023015"/>
    </source>
</evidence>
<sequence>MSKEKGEQGSGLRRGAGVAHVYEVLRNEIIELRLEPGSAIDESQLSQRFSLSRTPIREALVRLAAEGLISTLPNRATVVSNIDYVNLAQFFEALTLMYRVSTRLAALRHVPEDIEEIRALQAEFAAAVEARDALAMISTNYDFHLRIARAGRNRYYTDVFTRLLTEGRRLLRLYYLSFNDELPRQYVGEHEDMIAAIVARDVERADVLGARHADQIVRQIQNYITADTRPAEGMVL</sequence>
<dbReference type="Proteomes" id="UP000249185">
    <property type="component" value="Unassembled WGS sequence"/>
</dbReference>
<dbReference type="InterPro" id="IPR008920">
    <property type="entry name" value="TF_FadR/GntR_C"/>
</dbReference>